<dbReference type="EMBL" id="JARO02019521">
    <property type="protein sequence ID" value="KPP56685.1"/>
    <property type="molecule type" value="Genomic_DNA"/>
</dbReference>
<proteinExistence type="predicted"/>
<dbReference type="AlphaFoldDB" id="A0A0P7TGV1"/>
<dbReference type="InterPro" id="IPR003879">
    <property type="entry name" value="Butyrophylin_SPRY"/>
</dbReference>
<dbReference type="InterPro" id="IPR001870">
    <property type="entry name" value="B30.2/SPRY"/>
</dbReference>
<dbReference type="InterPro" id="IPR043136">
    <property type="entry name" value="B30.2/SPRY_sf"/>
</dbReference>
<dbReference type="SMART" id="SM00589">
    <property type="entry name" value="PRY"/>
    <property type="match status" value="1"/>
</dbReference>
<feature type="non-terminal residue" evidence="4">
    <location>
        <position position="245"/>
    </location>
</feature>
<evidence type="ECO:0000313" key="5">
    <source>
        <dbReference type="Proteomes" id="UP000034805"/>
    </source>
</evidence>
<evidence type="ECO:0000256" key="2">
    <source>
        <dbReference type="ARBA" id="ARBA00022737"/>
    </source>
</evidence>
<dbReference type="Gene3D" id="3.80.10.10">
    <property type="entry name" value="Ribonuclease Inhibitor"/>
    <property type="match status" value="1"/>
</dbReference>
<dbReference type="SUPFAM" id="SSF49899">
    <property type="entry name" value="Concanavalin A-like lectins/glucanases"/>
    <property type="match status" value="1"/>
</dbReference>
<dbReference type="Pfam" id="PF13765">
    <property type="entry name" value="PRY"/>
    <property type="match status" value="1"/>
</dbReference>
<dbReference type="SUPFAM" id="SSF52047">
    <property type="entry name" value="RNI-like"/>
    <property type="match status" value="1"/>
</dbReference>
<protein>
    <recommendedName>
        <fullName evidence="3">B30.2/SPRY domain-containing protein</fullName>
    </recommendedName>
</protein>
<dbReference type="InterPro" id="IPR006574">
    <property type="entry name" value="PRY"/>
</dbReference>
<dbReference type="PANTHER" id="PTHR24106">
    <property type="entry name" value="NACHT, LRR AND CARD DOMAINS-CONTAINING"/>
    <property type="match status" value="1"/>
</dbReference>
<evidence type="ECO:0000313" key="4">
    <source>
        <dbReference type="EMBL" id="KPP56685.1"/>
    </source>
</evidence>
<name>A0A0P7TGV1_SCLFO</name>
<dbReference type="SMART" id="SM00368">
    <property type="entry name" value="LRR_RI"/>
    <property type="match status" value="3"/>
</dbReference>
<dbReference type="InterPro" id="IPR051261">
    <property type="entry name" value="NLR"/>
</dbReference>
<dbReference type="InterPro" id="IPR001611">
    <property type="entry name" value="Leu-rich_rpt"/>
</dbReference>
<accession>A0A0P7TGV1</accession>
<evidence type="ECO:0000256" key="1">
    <source>
        <dbReference type="ARBA" id="ARBA00022614"/>
    </source>
</evidence>
<evidence type="ECO:0000259" key="3">
    <source>
        <dbReference type="PROSITE" id="PS50188"/>
    </source>
</evidence>
<gene>
    <name evidence="4" type="ORF">Z043_125672</name>
</gene>
<feature type="domain" description="B30.2/SPRY" evidence="3">
    <location>
        <begin position="102"/>
        <end position="245"/>
    </location>
</feature>
<dbReference type="InterPro" id="IPR003877">
    <property type="entry name" value="SPRY_dom"/>
</dbReference>
<comment type="caution">
    <text evidence="4">The sequence shown here is derived from an EMBL/GenBank/DDBJ whole genome shotgun (WGS) entry which is preliminary data.</text>
</comment>
<reference evidence="4 5" key="1">
    <citation type="submission" date="2015-08" db="EMBL/GenBank/DDBJ databases">
        <title>The genome of the Asian arowana (Scleropages formosus).</title>
        <authorList>
            <person name="Tan M.H."/>
            <person name="Gan H.M."/>
            <person name="Croft L.J."/>
            <person name="Austin C.M."/>
        </authorList>
    </citation>
    <scope>NUCLEOTIDE SEQUENCE [LARGE SCALE GENOMIC DNA]</scope>
    <source>
        <strain evidence="4">Aro1</strain>
    </source>
</reference>
<dbReference type="InterPro" id="IPR013320">
    <property type="entry name" value="ConA-like_dom_sf"/>
</dbReference>
<dbReference type="Gene3D" id="2.60.120.920">
    <property type="match status" value="1"/>
</dbReference>
<dbReference type="PROSITE" id="PS50188">
    <property type="entry name" value="B302_SPRY"/>
    <property type="match status" value="1"/>
</dbReference>
<dbReference type="Pfam" id="PF13516">
    <property type="entry name" value="LRR_6"/>
    <property type="match status" value="2"/>
</dbReference>
<keyword evidence="1" id="KW-0433">Leucine-rich repeat</keyword>
<organism evidence="4 5">
    <name type="scientific">Scleropages formosus</name>
    <name type="common">Asian bonytongue</name>
    <name type="synonym">Osteoglossum formosum</name>
    <dbReference type="NCBI Taxonomy" id="113540"/>
    <lineage>
        <taxon>Eukaryota</taxon>
        <taxon>Metazoa</taxon>
        <taxon>Chordata</taxon>
        <taxon>Craniata</taxon>
        <taxon>Vertebrata</taxon>
        <taxon>Euteleostomi</taxon>
        <taxon>Actinopterygii</taxon>
        <taxon>Neopterygii</taxon>
        <taxon>Teleostei</taxon>
        <taxon>Osteoglossocephala</taxon>
        <taxon>Osteoglossomorpha</taxon>
        <taxon>Osteoglossiformes</taxon>
        <taxon>Osteoglossidae</taxon>
        <taxon>Scleropages</taxon>
    </lineage>
</organism>
<dbReference type="InterPro" id="IPR032675">
    <property type="entry name" value="LRR_dom_sf"/>
</dbReference>
<keyword evidence="2" id="KW-0677">Repeat</keyword>
<sequence length="245" mass="27213">MNQCELTEDCCETLTSVLTSNSSHLKKLSGCCVTEQGCSFLASALCSNPCSYLRRLDLSYNKLQDSGVEILSMLLNHQHCNLQILRLSGCGVTDGGCDSLASALDLNPCSHLRELDLNSFQLTLDPNTANRHLYLPSGNREVTGGAEELHPHPDHPERFDCYRQVLCKESLSGRCYWEVQWGGDGAEIGVTYKGIQRKGGSDDCRLGYNDKSWILCCSHKKCFVRHNKKDTDIPVPTPHRVGVYV</sequence>
<dbReference type="PRINTS" id="PR01407">
    <property type="entry name" value="BUTYPHLNCDUF"/>
</dbReference>
<dbReference type="Pfam" id="PF00622">
    <property type="entry name" value="SPRY"/>
    <property type="match status" value="1"/>
</dbReference>
<dbReference type="Proteomes" id="UP000034805">
    <property type="component" value="Unassembled WGS sequence"/>
</dbReference>